<dbReference type="RefSeq" id="WP_033325036.1">
    <property type="nucleotide sequence ID" value="NZ_BMPQ01000013.1"/>
</dbReference>
<organism evidence="1 2">
    <name type="scientific">Streptomyces flaveus</name>
    <dbReference type="NCBI Taxonomy" id="66370"/>
    <lineage>
        <taxon>Bacteria</taxon>
        <taxon>Bacillati</taxon>
        <taxon>Actinomycetota</taxon>
        <taxon>Actinomycetes</taxon>
        <taxon>Kitasatosporales</taxon>
        <taxon>Streptomycetaceae</taxon>
        <taxon>Streptomyces</taxon>
        <taxon>Streptomyces aurantiacus group</taxon>
    </lineage>
</organism>
<dbReference type="AlphaFoldDB" id="A0A917R261"/>
<keyword evidence="2" id="KW-1185">Reference proteome</keyword>
<proteinExistence type="predicted"/>
<comment type="caution">
    <text evidence="1">The sequence shown here is derived from an EMBL/GenBank/DDBJ whole genome shotgun (WGS) entry which is preliminary data.</text>
</comment>
<evidence type="ECO:0000313" key="2">
    <source>
        <dbReference type="Proteomes" id="UP000637788"/>
    </source>
</evidence>
<name>A0A917R261_9ACTN</name>
<reference evidence="1" key="1">
    <citation type="journal article" date="2014" name="Int. J. Syst. Evol. Microbiol.">
        <title>Complete genome sequence of Corynebacterium casei LMG S-19264T (=DSM 44701T), isolated from a smear-ripened cheese.</title>
        <authorList>
            <consortium name="US DOE Joint Genome Institute (JGI-PGF)"/>
            <person name="Walter F."/>
            <person name="Albersmeier A."/>
            <person name="Kalinowski J."/>
            <person name="Ruckert C."/>
        </authorList>
    </citation>
    <scope>NUCLEOTIDE SEQUENCE</scope>
    <source>
        <strain evidence="1">JCM 3035</strain>
    </source>
</reference>
<gene>
    <name evidence="1" type="ORF">GCM10010094_50980</name>
</gene>
<reference evidence="1" key="2">
    <citation type="submission" date="2020-09" db="EMBL/GenBank/DDBJ databases">
        <authorList>
            <person name="Sun Q."/>
            <person name="Ohkuma M."/>
        </authorList>
    </citation>
    <scope>NUCLEOTIDE SEQUENCE</scope>
    <source>
        <strain evidence="1">JCM 3035</strain>
    </source>
</reference>
<accession>A0A917R261</accession>
<sequence>MAISISVVLLLVVLVVIFIRNKALKIPHALVCILLGFYLASTDLAPTIHDGISATAEMISGLNP</sequence>
<evidence type="ECO:0000313" key="1">
    <source>
        <dbReference type="EMBL" id="GGK83591.1"/>
    </source>
</evidence>
<dbReference type="EMBL" id="BMPQ01000013">
    <property type="protein sequence ID" value="GGK83591.1"/>
    <property type="molecule type" value="Genomic_DNA"/>
</dbReference>
<protein>
    <submittedName>
        <fullName evidence="1">Uncharacterized protein</fullName>
    </submittedName>
</protein>
<dbReference type="Proteomes" id="UP000637788">
    <property type="component" value="Unassembled WGS sequence"/>
</dbReference>